<reference evidence="3" key="1">
    <citation type="journal article" date="2005" name="Nature">
        <title>The map-based sequence of the rice genome.</title>
        <authorList>
            <consortium name="International rice genome sequencing project (IRGSP)"/>
            <person name="Matsumoto T."/>
            <person name="Wu J."/>
            <person name="Kanamori H."/>
            <person name="Katayose Y."/>
            <person name="Fujisawa M."/>
            <person name="Namiki N."/>
            <person name="Mizuno H."/>
            <person name="Yamamoto K."/>
            <person name="Antonio B.A."/>
            <person name="Baba T."/>
            <person name="Sakata K."/>
            <person name="Nagamura Y."/>
            <person name="Aoki H."/>
            <person name="Arikawa K."/>
            <person name="Arita K."/>
            <person name="Bito T."/>
            <person name="Chiden Y."/>
            <person name="Fujitsuka N."/>
            <person name="Fukunaka R."/>
            <person name="Hamada M."/>
            <person name="Harada C."/>
            <person name="Hayashi A."/>
            <person name="Hijishita S."/>
            <person name="Honda M."/>
            <person name="Hosokawa S."/>
            <person name="Ichikawa Y."/>
            <person name="Idonuma A."/>
            <person name="Iijima M."/>
            <person name="Ikeda M."/>
            <person name="Ikeno M."/>
            <person name="Ito K."/>
            <person name="Ito S."/>
            <person name="Ito T."/>
            <person name="Ito Y."/>
            <person name="Ito Y."/>
            <person name="Iwabuchi A."/>
            <person name="Kamiya K."/>
            <person name="Karasawa W."/>
            <person name="Kurita K."/>
            <person name="Katagiri S."/>
            <person name="Kikuta A."/>
            <person name="Kobayashi H."/>
            <person name="Kobayashi N."/>
            <person name="Machita K."/>
            <person name="Maehara T."/>
            <person name="Masukawa M."/>
            <person name="Mizubayashi T."/>
            <person name="Mukai Y."/>
            <person name="Nagasaki H."/>
            <person name="Nagata Y."/>
            <person name="Naito S."/>
            <person name="Nakashima M."/>
            <person name="Nakama Y."/>
            <person name="Nakamichi Y."/>
            <person name="Nakamura M."/>
            <person name="Meguro A."/>
            <person name="Negishi M."/>
            <person name="Ohta I."/>
            <person name="Ohta T."/>
            <person name="Okamoto M."/>
            <person name="Ono N."/>
            <person name="Saji S."/>
            <person name="Sakaguchi M."/>
            <person name="Sakai K."/>
            <person name="Shibata M."/>
            <person name="Shimokawa T."/>
            <person name="Song J."/>
            <person name="Takazaki Y."/>
            <person name="Terasawa K."/>
            <person name="Tsugane M."/>
            <person name="Tsuji K."/>
            <person name="Ueda S."/>
            <person name="Waki K."/>
            <person name="Yamagata H."/>
            <person name="Yamamoto M."/>
            <person name="Yamamoto S."/>
            <person name="Yamane H."/>
            <person name="Yoshiki S."/>
            <person name="Yoshihara R."/>
            <person name="Yukawa K."/>
            <person name="Zhong H."/>
            <person name="Yano M."/>
            <person name="Yuan Q."/>
            <person name="Ouyang S."/>
            <person name="Liu J."/>
            <person name="Jones K.M."/>
            <person name="Gansberger K."/>
            <person name="Moffat K."/>
            <person name="Hill J."/>
            <person name="Bera J."/>
            <person name="Fadrosh D."/>
            <person name="Jin S."/>
            <person name="Johri S."/>
            <person name="Kim M."/>
            <person name="Overton L."/>
            <person name="Reardon M."/>
            <person name="Tsitrin T."/>
            <person name="Vuong H."/>
            <person name="Weaver B."/>
            <person name="Ciecko A."/>
            <person name="Tallon L."/>
            <person name="Jackson J."/>
            <person name="Pai G."/>
            <person name="Aken S.V."/>
            <person name="Utterback T."/>
            <person name="Reidmuller S."/>
            <person name="Feldblyum T."/>
            <person name="Hsiao J."/>
            <person name="Zismann V."/>
            <person name="Iobst S."/>
            <person name="de Vazeille A.R."/>
            <person name="Buell C.R."/>
            <person name="Ying K."/>
            <person name="Li Y."/>
            <person name="Lu T."/>
            <person name="Huang Y."/>
            <person name="Zhao Q."/>
            <person name="Feng Q."/>
            <person name="Zhang L."/>
            <person name="Zhu J."/>
            <person name="Weng Q."/>
            <person name="Mu J."/>
            <person name="Lu Y."/>
            <person name="Fan D."/>
            <person name="Liu Y."/>
            <person name="Guan J."/>
            <person name="Zhang Y."/>
            <person name="Yu S."/>
            <person name="Liu X."/>
            <person name="Zhang Y."/>
            <person name="Hong G."/>
            <person name="Han B."/>
            <person name="Choisne N."/>
            <person name="Demange N."/>
            <person name="Orjeda G."/>
            <person name="Samain S."/>
            <person name="Cattolico L."/>
            <person name="Pelletier E."/>
            <person name="Couloux A."/>
            <person name="Segurens B."/>
            <person name="Wincker P."/>
            <person name="D'Hont A."/>
            <person name="Scarpelli C."/>
            <person name="Weissenbach J."/>
            <person name="Salanoubat M."/>
            <person name="Quetier F."/>
            <person name="Yu Y."/>
            <person name="Kim H.R."/>
            <person name="Rambo T."/>
            <person name="Currie J."/>
            <person name="Collura K."/>
            <person name="Luo M."/>
            <person name="Yang T."/>
            <person name="Ammiraju J.S.S."/>
            <person name="Engler F."/>
            <person name="Soderlund C."/>
            <person name="Wing R.A."/>
            <person name="Palmer L.E."/>
            <person name="de la Bastide M."/>
            <person name="Spiegel L."/>
            <person name="Nascimento L."/>
            <person name="Zutavern T."/>
            <person name="O'Shaughnessy A."/>
            <person name="Dike S."/>
            <person name="Dedhia N."/>
            <person name="Preston R."/>
            <person name="Balija V."/>
            <person name="McCombie W.R."/>
            <person name="Chow T."/>
            <person name="Chen H."/>
            <person name="Chung M."/>
            <person name="Chen C."/>
            <person name="Shaw J."/>
            <person name="Wu H."/>
            <person name="Hsiao K."/>
            <person name="Chao Y."/>
            <person name="Chu M."/>
            <person name="Cheng C."/>
            <person name="Hour A."/>
            <person name="Lee P."/>
            <person name="Lin S."/>
            <person name="Lin Y."/>
            <person name="Liou J."/>
            <person name="Liu S."/>
            <person name="Hsing Y."/>
            <person name="Raghuvanshi S."/>
            <person name="Mohanty A."/>
            <person name="Bharti A.K."/>
            <person name="Gaur A."/>
            <person name="Gupta V."/>
            <person name="Kumar D."/>
            <person name="Ravi V."/>
            <person name="Vij S."/>
            <person name="Kapur A."/>
            <person name="Khurana P."/>
            <person name="Khurana P."/>
            <person name="Khurana J.P."/>
            <person name="Tyagi A.K."/>
            <person name="Gaikwad K."/>
            <person name="Singh A."/>
            <person name="Dalal V."/>
            <person name="Srivastava S."/>
            <person name="Dixit A."/>
            <person name="Pal A.K."/>
            <person name="Ghazi I.A."/>
            <person name="Yadav M."/>
            <person name="Pandit A."/>
            <person name="Bhargava A."/>
            <person name="Sureshbabu K."/>
            <person name="Batra K."/>
            <person name="Sharma T.R."/>
            <person name="Mohapatra T."/>
            <person name="Singh N.K."/>
            <person name="Messing J."/>
            <person name="Nelson A.B."/>
            <person name="Fuks G."/>
            <person name="Kavchok S."/>
            <person name="Keizer G."/>
            <person name="Linton E."/>
            <person name="Llaca V."/>
            <person name="Song R."/>
            <person name="Tanyolac B."/>
            <person name="Young S."/>
            <person name="Ho-Il K."/>
            <person name="Hahn J.H."/>
            <person name="Sangsakoo G."/>
            <person name="Vanavichit A."/>
            <person name="de Mattos Luiz.A.T."/>
            <person name="Zimmer P.D."/>
            <person name="Malone G."/>
            <person name="Dellagostin O."/>
            <person name="de Oliveira A.C."/>
            <person name="Bevan M."/>
            <person name="Bancroft I."/>
            <person name="Minx P."/>
            <person name="Cordum H."/>
            <person name="Wilson R."/>
            <person name="Cheng Z."/>
            <person name="Jin W."/>
            <person name="Jiang J."/>
            <person name="Leong S.A."/>
            <person name="Iwama H."/>
            <person name="Gojobori T."/>
            <person name="Itoh T."/>
            <person name="Niimura Y."/>
            <person name="Fujii Y."/>
            <person name="Habara T."/>
            <person name="Sakai H."/>
            <person name="Sato Y."/>
            <person name="Wilson G."/>
            <person name="Kumar K."/>
            <person name="McCouch S."/>
            <person name="Juretic N."/>
            <person name="Hoen D."/>
            <person name="Wright S."/>
            <person name="Bruskiewich R."/>
            <person name="Bureau T."/>
            <person name="Miyao A."/>
            <person name="Hirochika H."/>
            <person name="Nishikawa T."/>
            <person name="Kadowaki K."/>
            <person name="Sugiura M."/>
            <person name="Burr B."/>
            <person name="Sasaki T."/>
        </authorList>
    </citation>
    <scope>NUCLEOTIDE SEQUENCE [LARGE SCALE GENOMIC DNA]</scope>
    <source>
        <strain evidence="3">cv. Nipponbare</strain>
    </source>
</reference>
<gene>
    <name evidence="2" type="primary">B1008E06.31</name>
</gene>
<evidence type="ECO:0000313" key="2">
    <source>
        <dbReference type="EMBL" id="BAD26269.1"/>
    </source>
</evidence>
<protein>
    <submittedName>
        <fullName evidence="2">Uncharacterized protein</fullName>
    </submittedName>
</protein>
<evidence type="ECO:0000313" key="3">
    <source>
        <dbReference type="Proteomes" id="UP000000763"/>
    </source>
</evidence>
<dbReference type="EMBL" id="AP005829">
    <property type="protein sequence ID" value="BAD26269.1"/>
    <property type="molecule type" value="Genomic_DNA"/>
</dbReference>
<reference evidence="3" key="2">
    <citation type="journal article" date="2008" name="Nucleic Acids Res.">
        <title>The rice annotation project database (RAP-DB): 2008 update.</title>
        <authorList>
            <consortium name="The rice annotation project (RAP)"/>
        </authorList>
    </citation>
    <scope>GENOME REANNOTATION</scope>
    <source>
        <strain evidence="3">cv. Nipponbare</strain>
    </source>
</reference>
<organism evidence="2 3">
    <name type="scientific">Oryza sativa subsp. japonica</name>
    <name type="common">Rice</name>
    <dbReference type="NCBI Taxonomy" id="39947"/>
    <lineage>
        <taxon>Eukaryota</taxon>
        <taxon>Viridiplantae</taxon>
        <taxon>Streptophyta</taxon>
        <taxon>Embryophyta</taxon>
        <taxon>Tracheophyta</taxon>
        <taxon>Spermatophyta</taxon>
        <taxon>Magnoliopsida</taxon>
        <taxon>Liliopsida</taxon>
        <taxon>Poales</taxon>
        <taxon>Poaceae</taxon>
        <taxon>BOP clade</taxon>
        <taxon>Oryzoideae</taxon>
        <taxon>Oryzeae</taxon>
        <taxon>Oryzinae</taxon>
        <taxon>Oryza</taxon>
        <taxon>Oryza sativa</taxon>
    </lineage>
</organism>
<feature type="region of interest" description="Disordered" evidence="1">
    <location>
        <begin position="1"/>
        <end position="24"/>
    </location>
</feature>
<dbReference type="Proteomes" id="UP000000763">
    <property type="component" value="Chromosome 9"/>
</dbReference>
<sequence length="56" mass="6437">MRNVHSALQPSLREASWTSMPKPGINGGDAWFSRTRDWPKWPNFRQAVFLLAPQKA</sequence>
<accession>Q6H4T0</accession>
<dbReference type="AlphaFoldDB" id="Q6H4T0"/>
<proteinExistence type="predicted"/>
<name>Q6H4T0_ORYSJ</name>
<evidence type="ECO:0000256" key="1">
    <source>
        <dbReference type="SAM" id="MobiDB-lite"/>
    </source>
</evidence>